<accession>A0A7S2ZC75</accession>
<protein>
    <submittedName>
        <fullName evidence="3">Uncharacterized protein</fullName>
    </submittedName>
</protein>
<evidence type="ECO:0000256" key="1">
    <source>
        <dbReference type="SAM" id="MobiDB-lite"/>
    </source>
</evidence>
<dbReference type="AlphaFoldDB" id="A0A7S2ZC75"/>
<feature type="region of interest" description="Disordered" evidence="1">
    <location>
        <begin position="69"/>
        <end position="129"/>
    </location>
</feature>
<organism evidence="3">
    <name type="scientific">Rhodosorus marinus</name>
    <dbReference type="NCBI Taxonomy" id="101924"/>
    <lineage>
        <taxon>Eukaryota</taxon>
        <taxon>Rhodophyta</taxon>
        <taxon>Stylonematophyceae</taxon>
        <taxon>Stylonematales</taxon>
        <taxon>Stylonemataceae</taxon>
        <taxon>Rhodosorus</taxon>
    </lineage>
</organism>
<name>A0A7S2ZC75_9RHOD</name>
<sequence>MHFEIREEWGGVGNRHEPLSLIHSRRLGRRARSREDENIYAGLRPYAARCKSLERVFCNASARAENRLAEPRVHLEEDREGPMYPDPPQDHARPVEEQRYLRRRGSSTIKKGSPASLAGVDVIRENGTR</sequence>
<feature type="compositionally biased region" description="Basic and acidic residues" evidence="1">
    <location>
        <begin position="88"/>
        <end position="100"/>
    </location>
</feature>
<dbReference type="EMBL" id="HBHW01003465">
    <property type="protein sequence ID" value="CAE0034510.1"/>
    <property type="molecule type" value="Transcribed_RNA"/>
</dbReference>
<gene>
    <name evidence="2" type="ORF">RMAR00112_LOCUS2456</name>
    <name evidence="3" type="ORF">RMAR00112_LOCUS2457</name>
</gene>
<proteinExistence type="predicted"/>
<feature type="compositionally biased region" description="Basic and acidic residues" evidence="1">
    <location>
        <begin position="69"/>
        <end position="81"/>
    </location>
</feature>
<reference evidence="3" key="1">
    <citation type="submission" date="2021-01" db="EMBL/GenBank/DDBJ databases">
        <authorList>
            <person name="Corre E."/>
            <person name="Pelletier E."/>
            <person name="Niang G."/>
            <person name="Scheremetjew M."/>
            <person name="Finn R."/>
            <person name="Kale V."/>
            <person name="Holt S."/>
            <person name="Cochrane G."/>
            <person name="Meng A."/>
            <person name="Brown T."/>
            <person name="Cohen L."/>
        </authorList>
    </citation>
    <scope>NUCLEOTIDE SEQUENCE</scope>
    <source>
        <strain evidence="3">CCMP 769</strain>
    </source>
</reference>
<evidence type="ECO:0000313" key="3">
    <source>
        <dbReference type="EMBL" id="CAE0034511.1"/>
    </source>
</evidence>
<dbReference type="EMBL" id="HBHW01003466">
    <property type="protein sequence ID" value="CAE0034511.1"/>
    <property type="molecule type" value="Transcribed_RNA"/>
</dbReference>
<evidence type="ECO:0000313" key="2">
    <source>
        <dbReference type="EMBL" id="CAE0034510.1"/>
    </source>
</evidence>